<feature type="domain" description="ParB-like N-terminal" evidence="1">
    <location>
        <begin position="219"/>
        <end position="315"/>
    </location>
</feature>
<evidence type="ECO:0000313" key="2">
    <source>
        <dbReference type="EMBL" id="GLF98174.1"/>
    </source>
</evidence>
<dbReference type="PANTHER" id="PTHR33375">
    <property type="entry name" value="CHROMOSOME-PARTITIONING PROTEIN PARB-RELATED"/>
    <property type="match status" value="1"/>
</dbReference>
<organism evidence="2 3">
    <name type="scientific">Streptomyces yaizuensis</name>
    <dbReference type="NCBI Taxonomy" id="2989713"/>
    <lineage>
        <taxon>Bacteria</taxon>
        <taxon>Bacillati</taxon>
        <taxon>Actinomycetota</taxon>
        <taxon>Actinomycetes</taxon>
        <taxon>Kitasatosporales</taxon>
        <taxon>Streptomycetaceae</taxon>
        <taxon>Streptomyces</taxon>
    </lineage>
</organism>
<dbReference type="SUPFAM" id="SSF110849">
    <property type="entry name" value="ParB/Sulfiredoxin"/>
    <property type="match status" value="2"/>
</dbReference>
<comment type="caution">
    <text evidence="2">The sequence shown here is derived from an EMBL/GenBank/DDBJ whole genome shotgun (WGS) entry which is preliminary data.</text>
</comment>
<protein>
    <submittedName>
        <fullName evidence="2">ParB/RepB/Spo0J family partition protein</fullName>
    </submittedName>
</protein>
<dbReference type="PANTHER" id="PTHR33375:SF1">
    <property type="entry name" value="CHROMOSOME-PARTITIONING PROTEIN PARB-RELATED"/>
    <property type="match status" value="1"/>
</dbReference>
<dbReference type="InterPro" id="IPR036086">
    <property type="entry name" value="ParB/Sulfiredoxin_sf"/>
</dbReference>
<evidence type="ECO:0000259" key="1">
    <source>
        <dbReference type="SMART" id="SM00470"/>
    </source>
</evidence>
<dbReference type="EMBL" id="BSBI01000013">
    <property type="protein sequence ID" value="GLF98174.1"/>
    <property type="molecule type" value="Genomic_DNA"/>
</dbReference>
<feature type="domain" description="ParB-like N-terminal" evidence="1">
    <location>
        <begin position="21"/>
        <end position="118"/>
    </location>
</feature>
<name>A0ABQ5P6I8_9ACTN</name>
<dbReference type="Proteomes" id="UP001291653">
    <property type="component" value="Unassembled WGS sequence"/>
</dbReference>
<dbReference type="RefSeq" id="WP_323450160.1">
    <property type="nucleotide sequence ID" value="NZ_BSBI01000013.1"/>
</dbReference>
<evidence type="ECO:0000313" key="3">
    <source>
        <dbReference type="Proteomes" id="UP001291653"/>
    </source>
</evidence>
<gene>
    <name evidence="2" type="ORF">SYYSPA8_27775</name>
</gene>
<dbReference type="InterPro" id="IPR050336">
    <property type="entry name" value="Chromosome_partition/occlusion"/>
</dbReference>
<dbReference type="Pfam" id="PF02195">
    <property type="entry name" value="ParB_N"/>
    <property type="match status" value="2"/>
</dbReference>
<reference evidence="2 3" key="1">
    <citation type="submission" date="2022-10" db="EMBL/GenBank/DDBJ databases">
        <title>Draft genome sequence of Streptomyces sp. YSPA8.</title>
        <authorList>
            <person name="Moriuchi R."/>
            <person name="Dohra H."/>
            <person name="Yamamura H."/>
            <person name="Kodani S."/>
        </authorList>
    </citation>
    <scope>NUCLEOTIDE SEQUENCE [LARGE SCALE GENOMIC DNA]</scope>
    <source>
        <strain evidence="2 3">YSPA8</strain>
    </source>
</reference>
<proteinExistence type="predicted"/>
<dbReference type="CDD" id="cd16397">
    <property type="entry name" value="IbrB_like"/>
    <property type="match status" value="1"/>
</dbReference>
<dbReference type="Gene3D" id="3.90.1530.10">
    <property type="entry name" value="Conserved hypothetical protein from pyrococcus furiosus pfu- 392566-001, ParB domain"/>
    <property type="match status" value="2"/>
</dbReference>
<keyword evidence="3" id="KW-1185">Reference proteome</keyword>
<dbReference type="SMART" id="SM00470">
    <property type="entry name" value="ParB"/>
    <property type="match status" value="2"/>
</dbReference>
<sequence length="377" mass="42790">MAATRAKKQTQPFRSPVYDVRPVPLDQVQANNYNPNRVAPPELTGLENSMWVDGITQPVVTVHDEATGTYEIVDGYHRWRTVRESGRIREREKDTLPVVVLRGKDDDQLKASTVRHNQARGKHDEELMSRLVALLIDSGMTPKWTMKQLGMEPDEFRRLLQLTGAARYFFGTGAVDIEPPADTPHWQEEPGPGAPVQQVLPLHTPRAGAPSDSPVYRVQAVPMSMIRANNYNPNQMTPSRRRLLRTSVWQDGLTQPVVAHYLPDEDVYEIVDGYHRYLTVRDTPRIRERENDLLPVVALEGDMPHMMSSTVRHNRFRGTHSILLTRDLVRTITRSKPDTWVLENIGIGAEQLLRLKDDRPLASAYAGRGYSEGDRDA</sequence>
<dbReference type="InterPro" id="IPR003115">
    <property type="entry name" value="ParB_N"/>
</dbReference>
<accession>A0ABQ5P6I8</accession>